<evidence type="ECO:0000313" key="1">
    <source>
        <dbReference type="EMBL" id="GGF81328.1"/>
    </source>
</evidence>
<sequence length="81" mass="8849">MPPIPIPSPEPTNKVFYAHIFTSQPIQAGGLVIQGLNENGEELNAIRWQGIAKYSNVSPHIDGINLDNVDKVPIRQTACLT</sequence>
<reference evidence="1 2" key="1">
    <citation type="journal article" date="2019" name="Int. J. Syst. Evol. Microbiol.">
        <title>The Global Catalogue of Microorganisms (GCM) 10K type strain sequencing project: providing services to taxonomists for standard genome sequencing and annotation.</title>
        <authorList>
            <consortium name="The Broad Institute Genomics Platform"/>
            <consortium name="The Broad Institute Genome Sequencing Center for Infectious Disease"/>
            <person name="Wu L."/>
            <person name="Ma J."/>
        </authorList>
    </citation>
    <scope>NUCLEOTIDE SEQUENCE [LARGE SCALE GENOMIC DNA]</scope>
    <source>
        <strain evidence="1 2">CGMCC 1.12720</strain>
    </source>
</reference>
<organism evidence="1 2">
    <name type="scientific">Hymenobacter qilianensis</name>
    <dbReference type="NCBI Taxonomy" id="1385715"/>
    <lineage>
        <taxon>Bacteria</taxon>
        <taxon>Pseudomonadati</taxon>
        <taxon>Bacteroidota</taxon>
        <taxon>Cytophagia</taxon>
        <taxon>Cytophagales</taxon>
        <taxon>Hymenobacteraceae</taxon>
        <taxon>Hymenobacter</taxon>
    </lineage>
</organism>
<comment type="caution">
    <text evidence="1">The sequence shown here is derived from an EMBL/GenBank/DDBJ whole genome shotgun (WGS) entry which is preliminary data.</text>
</comment>
<proteinExistence type="predicted"/>
<gene>
    <name evidence="1" type="ORF">GCM10011375_40370</name>
</gene>
<dbReference type="EMBL" id="BMFN01000007">
    <property type="protein sequence ID" value="GGF81328.1"/>
    <property type="molecule type" value="Genomic_DNA"/>
</dbReference>
<dbReference type="Proteomes" id="UP000605392">
    <property type="component" value="Unassembled WGS sequence"/>
</dbReference>
<name>A0ACB5PXA6_9BACT</name>
<keyword evidence="2" id="KW-1185">Reference proteome</keyword>
<protein>
    <submittedName>
        <fullName evidence="1">Uncharacterized protein</fullName>
    </submittedName>
</protein>
<accession>A0ACB5PXA6</accession>
<evidence type="ECO:0000313" key="2">
    <source>
        <dbReference type="Proteomes" id="UP000605392"/>
    </source>
</evidence>